<dbReference type="Gene3D" id="2.60.120.430">
    <property type="entry name" value="Galactose-binding lectin"/>
    <property type="match status" value="1"/>
</dbReference>
<organism evidence="2 3">
    <name type="scientific">Desulfuromonas versatilis</name>
    <dbReference type="NCBI Taxonomy" id="2802975"/>
    <lineage>
        <taxon>Bacteria</taxon>
        <taxon>Pseudomonadati</taxon>
        <taxon>Thermodesulfobacteriota</taxon>
        <taxon>Desulfuromonadia</taxon>
        <taxon>Desulfuromonadales</taxon>
        <taxon>Desulfuromonadaceae</taxon>
        <taxon>Desulfuromonas</taxon>
    </lineage>
</organism>
<proteinExistence type="predicted"/>
<feature type="transmembrane region" description="Helical" evidence="1">
    <location>
        <begin position="67"/>
        <end position="85"/>
    </location>
</feature>
<accession>A0ABM8HZE6</accession>
<dbReference type="Proteomes" id="UP001319827">
    <property type="component" value="Chromosome"/>
</dbReference>
<reference evidence="2 3" key="2">
    <citation type="journal article" date="2021" name="Int. J. Syst. Evol. Microbiol.">
        <title>Isolation and Polyphasic Characterization of Desulfuromonas versatilis sp. Nov., an Electrogenic Bacteria Capable of Versatile Metabolism Isolated from a Graphene Oxide-Reducing Enrichment Culture.</title>
        <authorList>
            <person name="Xie L."/>
            <person name="Yoshida N."/>
            <person name="Ishii S."/>
            <person name="Meng L."/>
        </authorList>
    </citation>
    <scope>NUCLEOTIDE SEQUENCE [LARGE SCALE GENOMIC DNA]</scope>
    <source>
        <strain evidence="2 3">NIT-T3</strain>
    </source>
</reference>
<evidence type="ECO:0000256" key="1">
    <source>
        <dbReference type="SAM" id="Phobius"/>
    </source>
</evidence>
<dbReference type="NCBIfam" id="NF037970">
    <property type="entry name" value="vanZ_1"/>
    <property type="match status" value="1"/>
</dbReference>
<keyword evidence="1" id="KW-1133">Transmembrane helix</keyword>
<reference evidence="2 3" key="1">
    <citation type="journal article" date="2016" name="C (Basel)">
        <title>Selective Growth of and Electricity Production by Marine Exoelectrogenic Bacteria in Self-Aggregated Hydrogel of Microbially Reduced Graphene Oxide.</title>
        <authorList>
            <person name="Yoshida N."/>
            <person name="Goto Y."/>
            <person name="Miyata Y."/>
        </authorList>
    </citation>
    <scope>NUCLEOTIDE SEQUENCE [LARGE SCALE GENOMIC DNA]</scope>
    <source>
        <strain evidence="2 3">NIT-T3</strain>
    </source>
</reference>
<dbReference type="SUPFAM" id="SSF49785">
    <property type="entry name" value="Galactose-binding domain-like"/>
    <property type="match status" value="1"/>
</dbReference>
<gene>
    <name evidence="2" type="ORF">DESUT3_30460</name>
</gene>
<keyword evidence="1" id="KW-0812">Transmembrane</keyword>
<evidence type="ECO:0000313" key="3">
    <source>
        <dbReference type="Proteomes" id="UP001319827"/>
    </source>
</evidence>
<keyword evidence="3" id="KW-1185">Reference proteome</keyword>
<name>A0ABM8HZE6_9BACT</name>
<evidence type="ECO:0000313" key="2">
    <source>
        <dbReference type="EMBL" id="BCR05977.1"/>
    </source>
</evidence>
<dbReference type="RefSeq" id="WP_221249365.1">
    <property type="nucleotide sequence ID" value="NZ_AP024355.1"/>
</dbReference>
<feature type="transmembrane region" description="Helical" evidence="1">
    <location>
        <begin position="34"/>
        <end position="55"/>
    </location>
</feature>
<sequence>MKIQDFILLCGALACLVLLFVGGPGDFTPRSLRLAWNLGHVLCFLLWTRLLLTLWKRAAAWGWRRQLLVTLVLCLFLGGLTEVLQGGVGRSPDLQDVARDLLGGLTALAFFVPGRRRIPLPLRRSLQAGVLLVLLASAWPMAKALADELLALKQFPVLADFETPFESGRMWGNSRYRVELGTTAHGRGALRVELNTDRYSGVYLKHFPGDWRGFEQLGLEVFNPGKEPLELHFRIHDRAHLGNRSRYSDRFNTRFILQPGWNPIRVSLAEVRRAPRDRELDLSQVQGVGLFAAKLEQPVVIFLDHLRLLN</sequence>
<keyword evidence="1" id="KW-0472">Membrane</keyword>
<dbReference type="InterPro" id="IPR008979">
    <property type="entry name" value="Galactose-bd-like_sf"/>
</dbReference>
<dbReference type="EMBL" id="AP024355">
    <property type="protein sequence ID" value="BCR05977.1"/>
    <property type="molecule type" value="Genomic_DNA"/>
</dbReference>
<evidence type="ECO:0008006" key="4">
    <source>
        <dbReference type="Google" id="ProtNLM"/>
    </source>
</evidence>
<protein>
    <recommendedName>
        <fullName evidence="4">VanZ-like domain-containing protein</fullName>
    </recommendedName>
</protein>